<dbReference type="Proteomes" id="UP000002407">
    <property type="component" value="Chromosome"/>
</dbReference>
<dbReference type="KEGG" id="cha:CHAB381_1179"/>
<dbReference type="Pfam" id="PF02597">
    <property type="entry name" value="ThiS"/>
    <property type="match status" value="1"/>
</dbReference>
<keyword evidence="2" id="KW-1185">Reference proteome</keyword>
<dbReference type="EMBL" id="CP000776">
    <property type="protein sequence ID" value="ABS51524.1"/>
    <property type="molecule type" value="Genomic_DNA"/>
</dbReference>
<dbReference type="SUPFAM" id="SSF54285">
    <property type="entry name" value="MoaD/ThiS"/>
    <property type="match status" value="1"/>
</dbReference>
<dbReference type="STRING" id="360107.CHAB381_1179"/>
<accession>A7I2J3</accession>
<gene>
    <name evidence="1" type="primary">thiS</name>
    <name evidence="1" type="ordered locus">CHAB381_1179</name>
</gene>
<protein>
    <submittedName>
        <fullName evidence="1">Thiamine biosynthesis protein ThiS</fullName>
    </submittedName>
</protein>
<dbReference type="PANTHER" id="PTHR34472">
    <property type="entry name" value="SULFUR CARRIER PROTEIN THIS"/>
    <property type="match status" value="1"/>
</dbReference>
<proteinExistence type="predicted"/>
<dbReference type="AlphaFoldDB" id="A7I2J3"/>
<dbReference type="OrthoDB" id="5360414at2"/>
<evidence type="ECO:0000313" key="2">
    <source>
        <dbReference type="Proteomes" id="UP000002407"/>
    </source>
</evidence>
<evidence type="ECO:0000313" key="1">
    <source>
        <dbReference type="EMBL" id="ABS51524.1"/>
    </source>
</evidence>
<dbReference type="HOGENOM" id="CLU_174611_3_4_7"/>
<name>A7I2J3_CAMHC</name>
<reference evidence="2" key="1">
    <citation type="submission" date="2007-07" db="EMBL/GenBank/DDBJ databases">
        <title>Complete genome sequence of Campylobacter hominis ATCC BAA-381, a commensal isolated from the human gastrointestinal tract.</title>
        <authorList>
            <person name="Fouts D.E."/>
            <person name="Mongodin E.F."/>
            <person name="Puiu D."/>
            <person name="Sebastian Y."/>
            <person name="Miller W.G."/>
            <person name="Mandrell R.E."/>
            <person name="Nelson K.E."/>
        </authorList>
    </citation>
    <scope>NUCLEOTIDE SEQUENCE [LARGE SCALE GENOMIC DNA]</scope>
    <source>
        <strain evidence="2">ATCC BAA-381 / LMG 19568 / NCTC 13146 / CH001A</strain>
    </source>
</reference>
<sequence length="67" mass="7569">MVEIKVNGEILHFNISLSVSELLEFKNFKTERIAVELDGKILKKSFWNSTKITNGQIYEIVELVGGG</sequence>
<dbReference type="Gene3D" id="3.10.20.30">
    <property type="match status" value="1"/>
</dbReference>
<dbReference type="InterPro" id="IPR016155">
    <property type="entry name" value="Mopterin_synth/thiamin_S_b"/>
</dbReference>
<dbReference type="PANTHER" id="PTHR34472:SF1">
    <property type="entry name" value="SULFUR CARRIER PROTEIN THIS"/>
    <property type="match status" value="1"/>
</dbReference>
<dbReference type="InterPro" id="IPR010035">
    <property type="entry name" value="Thi_S"/>
</dbReference>
<organism evidence="1 2">
    <name type="scientific">Campylobacter hominis (strain ATCC BAA-381 / DSM 21671 / CCUG 45161 / LMG 19568 / NCTC 13146 / CH001A)</name>
    <dbReference type="NCBI Taxonomy" id="360107"/>
    <lineage>
        <taxon>Bacteria</taxon>
        <taxon>Pseudomonadati</taxon>
        <taxon>Campylobacterota</taxon>
        <taxon>Epsilonproteobacteria</taxon>
        <taxon>Campylobacterales</taxon>
        <taxon>Campylobacteraceae</taxon>
        <taxon>Campylobacter</taxon>
    </lineage>
</organism>
<dbReference type="InterPro" id="IPR003749">
    <property type="entry name" value="ThiS/MoaD-like"/>
</dbReference>
<dbReference type="CDD" id="cd00565">
    <property type="entry name" value="Ubl_ThiS"/>
    <property type="match status" value="1"/>
</dbReference>
<dbReference type="InterPro" id="IPR012675">
    <property type="entry name" value="Beta-grasp_dom_sf"/>
</dbReference>
<dbReference type="RefSeq" id="WP_012109034.1">
    <property type="nucleotide sequence ID" value="NC_009714.1"/>
</dbReference>
<dbReference type="NCBIfam" id="TIGR01683">
    <property type="entry name" value="thiS"/>
    <property type="match status" value="1"/>
</dbReference>